<comment type="caution">
    <text evidence="1">The sequence shown here is derived from an EMBL/GenBank/DDBJ whole genome shotgun (WGS) entry which is preliminary data.</text>
</comment>
<evidence type="ECO:0000313" key="2">
    <source>
        <dbReference type="Proteomes" id="UP000288859"/>
    </source>
</evidence>
<dbReference type="AlphaFoldDB" id="A0A438NGB1"/>
<sequence>MRQNTHLHYSGQDKPSRYEALHPSTGPVLNKRFASAPQPSNGLEFSVYLVKFHKLQILILQLSVLHWVVVVAFEAATQNLSVAAFDPTLSGEVSVAVNHTLSGANHHITAKPFTSACSLAGDLIKFFKKHGVEMPTRSKSDYSQATISWLLDKAPQGAAFLGNPETAAGHRLPMVLWPYDSADIAPRDSLVASLQRDQSSLAHLVQPPSHQGDPSSGDGCLPNVCIPRLGLGRADDETASQV</sequence>
<organism evidence="1 2">
    <name type="scientific">Exophiala mesophila</name>
    <name type="common">Black yeast-like fungus</name>
    <dbReference type="NCBI Taxonomy" id="212818"/>
    <lineage>
        <taxon>Eukaryota</taxon>
        <taxon>Fungi</taxon>
        <taxon>Dikarya</taxon>
        <taxon>Ascomycota</taxon>
        <taxon>Pezizomycotina</taxon>
        <taxon>Eurotiomycetes</taxon>
        <taxon>Chaetothyriomycetidae</taxon>
        <taxon>Chaetothyriales</taxon>
        <taxon>Herpotrichiellaceae</taxon>
        <taxon>Exophiala</taxon>
    </lineage>
</organism>
<gene>
    <name evidence="1" type="ORF">B0A52_01040</name>
</gene>
<reference evidence="1 2" key="1">
    <citation type="submission" date="2017-03" db="EMBL/GenBank/DDBJ databases">
        <title>Genomes of endolithic fungi from Antarctica.</title>
        <authorList>
            <person name="Coleine C."/>
            <person name="Masonjones S."/>
            <person name="Stajich J.E."/>
        </authorList>
    </citation>
    <scope>NUCLEOTIDE SEQUENCE [LARGE SCALE GENOMIC DNA]</scope>
    <source>
        <strain evidence="1 2">CCFEE 6314</strain>
    </source>
</reference>
<name>A0A438NGB1_EXOME</name>
<proteinExistence type="predicted"/>
<evidence type="ECO:0000313" key="1">
    <source>
        <dbReference type="EMBL" id="RVX74763.1"/>
    </source>
</evidence>
<protein>
    <submittedName>
        <fullName evidence="1">Uncharacterized protein</fullName>
    </submittedName>
</protein>
<dbReference type="EMBL" id="NAJM01000003">
    <property type="protein sequence ID" value="RVX74763.1"/>
    <property type="molecule type" value="Genomic_DNA"/>
</dbReference>
<dbReference type="Proteomes" id="UP000288859">
    <property type="component" value="Unassembled WGS sequence"/>
</dbReference>
<accession>A0A438NGB1</accession>